<accession>A0A9P9DEW4</accession>
<dbReference type="AlphaFoldDB" id="A0A9P9DEW4"/>
<name>A0A9P9DEW4_9PLEO</name>
<feature type="non-terminal residue" evidence="1">
    <location>
        <position position="1"/>
    </location>
</feature>
<organism evidence="1 2">
    <name type="scientific">Dendryphion nanum</name>
    <dbReference type="NCBI Taxonomy" id="256645"/>
    <lineage>
        <taxon>Eukaryota</taxon>
        <taxon>Fungi</taxon>
        <taxon>Dikarya</taxon>
        <taxon>Ascomycota</taxon>
        <taxon>Pezizomycotina</taxon>
        <taxon>Dothideomycetes</taxon>
        <taxon>Pleosporomycetidae</taxon>
        <taxon>Pleosporales</taxon>
        <taxon>Torulaceae</taxon>
        <taxon>Dendryphion</taxon>
    </lineage>
</organism>
<reference evidence="1" key="1">
    <citation type="journal article" date="2021" name="Nat. Commun.">
        <title>Genetic determinants of endophytism in the Arabidopsis root mycobiome.</title>
        <authorList>
            <person name="Mesny F."/>
            <person name="Miyauchi S."/>
            <person name="Thiergart T."/>
            <person name="Pickel B."/>
            <person name="Atanasova L."/>
            <person name="Karlsson M."/>
            <person name="Huettel B."/>
            <person name="Barry K.W."/>
            <person name="Haridas S."/>
            <person name="Chen C."/>
            <person name="Bauer D."/>
            <person name="Andreopoulos W."/>
            <person name="Pangilinan J."/>
            <person name="LaButti K."/>
            <person name="Riley R."/>
            <person name="Lipzen A."/>
            <person name="Clum A."/>
            <person name="Drula E."/>
            <person name="Henrissat B."/>
            <person name="Kohler A."/>
            <person name="Grigoriev I.V."/>
            <person name="Martin F.M."/>
            <person name="Hacquard S."/>
        </authorList>
    </citation>
    <scope>NUCLEOTIDE SEQUENCE</scope>
    <source>
        <strain evidence="1">MPI-CAGE-CH-0243</strain>
    </source>
</reference>
<keyword evidence="2" id="KW-1185">Reference proteome</keyword>
<dbReference type="EMBL" id="JAGMWT010000013">
    <property type="protein sequence ID" value="KAH7117988.1"/>
    <property type="molecule type" value="Genomic_DNA"/>
</dbReference>
<dbReference type="Proteomes" id="UP000700596">
    <property type="component" value="Unassembled WGS sequence"/>
</dbReference>
<comment type="caution">
    <text evidence="1">The sequence shown here is derived from an EMBL/GenBank/DDBJ whole genome shotgun (WGS) entry which is preliminary data.</text>
</comment>
<evidence type="ECO:0000313" key="1">
    <source>
        <dbReference type="EMBL" id="KAH7117988.1"/>
    </source>
</evidence>
<sequence>LKPVSKQLAMILLGYVLQKKHPPPVSDAFLAFGYVTCSFANAARDEPYLSRMFVRIFTSCGDKEETKTLTFRRFWEAFEHNRLGEFLGEYHDYQSLFPYLNDFLNTPPQARLSIWELKWFLRMDGYDPPMKICIDFGFINCKQRDQVEILKTLYQRMLTKISPMKLQHASEENSLYELATTLGIDMLPTYTRLLKLR</sequence>
<protein>
    <submittedName>
        <fullName evidence="1">Uncharacterized protein</fullName>
    </submittedName>
</protein>
<proteinExistence type="predicted"/>
<gene>
    <name evidence="1" type="ORF">B0J11DRAFT_441423</name>
</gene>
<evidence type="ECO:0000313" key="2">
    <source>
        <dbReference type="Proteomes" id="UP000700596"/>
    </source>
</evidence>
<dbReference type="OrthoDB" id="4851849at2759"/>